<dbReference type="EC" id="2.7.13.3" evidence="3"/>
<keyword evidence="8 11" id="KW-1133">Transmembrane helix</keyword>
<dbReference type="InterPro" id="IPR003594">
    <property type="entry name" value="HATPase_dom"/>
</dbReference>
<name>A0A7V5CSA6_9BACT</name>
<dbReference type="SMART" id="SM00304">
    <property type="entry name" value="HAMP"/>
    <property type="match status" value="1"/>
</dbReference>
<evidence type="ECO:0000256" key="3">
    <source>
        <dbReference type="ARBA" id="ARBA00012438"/>
    </source>
</evidence>
<dbReference type="PANTHER" id="PTHR45436">
    <property type="entry name" value="SENSOR HISTIDINE KINASE YKOH"/>
    <property type="match status" value="1"/>
</dbReference>
<dbReference type="SUPFAM" id="SSF158472">
    <property type="entry name" value="HAMP domain-like"/>
    <property type="match status" value="1"/>
</dbReference>
<evidence type="ECO:0000256" key="10">
    <source>
        <dbReference type="ARBA" id="ARBA00023136"/>
    </source>
</evidence>
<dbReference type="InterPro" id="IPR050428">
    <property type="entry name" value="TCS_sensor_his_kinase"/>
</dbReference>
<dbReference type="EMBL" id="DTKL01000010">
    <property type="protein sequence ID" value="HGY93317.1"/>
    <property type="molecule type" value="Genomic_DNA"/>
</dbReference>
<evidence type="ECO:0000259" key="12">
    <source>
        <dbReference type="PROSITE" id="PS50109"/>
    </source>
</evidence>
<dbReference type="Gene3D" id="1.10.287.130">
    <property type="match status" value="1"/>
</dbReference>
<evidence type="ECO:0000313" key="14">
    <source>
        <dbReference type="EMBL" id="HGY93317.1"/>
    </source>
</evidence>
<keyword evidence="5" id="KW-0808">Transferase</keyword>
<dbReference type="SMART" id="SM00387">
    <property type="entry name" value="HATPase_c"/>
    <property type="match status" value="1"/>
</dbReference>
<dbReference type="InterPro" id="IPR005467">
    <property type="entry name" value="His_kinase_dom"/>
</dbReference>
<dbReference type="Gene3D" id="6.10.340.10">
    <property type="match status" value="1"/>
</dbReference>
<dbReference type="Pfam" id="PF02518">
    <property type="entry name" value="HATPase_c"/>
    <property type="match status" value="1"/>
</dbReference>
<dbReference type="PROSITE" id="PS50109">
    <property type="entry name" value="HIS_KIN"/>
    <property type="match status" value="1"/>
</dbReference>
<keyword evidence="6 11" id="KW-0812">Transmembrane</keyword>
<evidence type="ECO:0000256" key="1">
    <source>
        <dbReference type="ARBA" id="ARBA00000085"/>
    </source>
</evidence>
<evidence type="ECO:0000256" key="8">
    <source>
        <dbReference type="ARBA" id="ARBA00022989"/>
    </source>
</evidence>
<evidence type="ECO:0000259" key="13">
    <source>
        <dbReference type="PROSITE" id="PS50885"/>
    </source>
</evidence>
<gene>
    <name evidence="14" type="ORF">ENW50_01300</name>
</gene>
<evidence type="ECO:0000256" key="6">
    <source>
        <dbReference type="ARBA" id="ARBA00022692"/>
    </source>
</evidence>
<organism evidence="14">
    <name type="scientific">Acidobacterium capsulatum</name>
    <dbReference type="NCBI Taxonomy" id="33075"/>
    <lineage>
        <taxon>Bacteria</taxon>
        <taxon>Pseudomonadati</taxon>
        <taxon>Acidobacteriota</taxon>
        <taxon>Terriglobia</taxon>
        <taxon>Terriglobales</taxon>
        <taxon>Acidobacteriaceae</taxon>
        <taxon>Acidobacterium</taxon>
    </lineage>
</organism>
<dbReference type="GO" id="GO:0005886">
    <property type="term" value="C:plasma membrane"/>
    <property type="evidence" value="ECO:0007669"/>
    <property type="project" value="TreeGrafter"/>
</dbReference>
<keyword evidence="4" id="KW-0597">Phosphoprotein</keyword>
<evidence type="ECO:0000256" key="5">
    <source>
        <dbReference type="ARBA" id="ARBA00022679"/>
    </source>
</evidence>
<dbReference type="AlphaFoldDB" id="A0A7V5CSA6"/>
<dbReference type="InterPro" id="IPR036097">
    <property type="entry name" value="HisK_dim/P_sf"/>
</dbReference>
<feature type="domain" description="Histidine kinase" evidence="12">
    <location>
        <begin position="246"/>
        <end position="463"/>
    </location>
</feature>
<proteinExistence type="predicted"/>
<keyword evidence="9" id="KW-0902">Two-component regulatory system</keyword>
<accession>A0A7V5CSA6</accession>
<dbReference type="InterPro" id="IPR003661">
    <property type="entry name" value="HisK_dim/P_dom"/>
</dbReference>
<dbReference type="SUPFAM" id="SSF55874">
    <property type="entry name" value="ATPase domain of HSP90 chaperone/DNA topoisomerase II/histidine kinase"/>
    <property type="match status" value="1"/>
</dbReference>
<evidence type="ECO:0000256" key="9">
    <source>
        <dbReference type="ARBA" id="ARBA00023012"/>
    </source>
</evidence>
<dbReference type="Pfam" id="PF00672">
    <property type="entry name" value="HAMP"/>
    <property type="match status" value="1"/>
</dbReference>
<feature type="domain" description="HAMP" evidence="13">
    <location>
        <begin position="185"/>
        <end position="238"/>
    </location>
</feature>
<dbReference type="PANTHER" id="PTHR45436:SF5">
    <property type="entry name" value="SENSOR HISTIDINE KINASE TRCS"/>
    <property type="match status" value="1"/>
</dbReference>
<keyword evidence="10 11" id="KW-0472">Membrane</keyword>
<evidence type="ECO:0000256" key="7">
    <source>
        <dbReference type="ARBA" id="ARBA00022777"/>
    </source>
</evidence>
<dbReference type="CDD" id="cd06225">
    <property type="entry name" value="HAMP"/>
    <property type="match status" value="1"/>
</dbReference>
<dbReference type="PRINTS" id="PR00344">
    <property type="entry name" value="BCTRLSENSOR"/>
</dbReference>
<dbReference type="SMART" id="SM00388">
    <property type="entry name" value="HisKA"/>
    <property type="match status" value="1"/>
</dbReference>
<dbReference type="Gene3D" id="3.30.565.10">
    <property type="entry name" value="Histidine kinase-like ATPase, C-terminal domain"/>
    <property type="match status" value="1"/>
</dbReference>
<comment type="subcellular location">
    <subcellularLocation>
        <location evidence="2">Membrane</location>
    </subcellularLocation>
</comment>
<dbReference type="SUPFAM" id="SSF47384">
    <property type="entry name" value="Homodimeric domain of signal transducing histidine kinase"/>
    <property type="match status" value="1"/>
</dbReference>
<evidence type="ECO:0000256" key="11">
    <source>
        <dbReference type="SAM" id="Phobius"/>
    </source>
</evidence>
<dbReference type="CDD" id="cd00082">
    <property type="entry name" value="HisKA"/>
    <property type="match status" value="1"/>
</dbReference>
<dbReference type="InterPro" id="IPR036890">
    <property type="entry name" value="HATPase_C_sf"/>
</dbReference>
<dbReference type="Pfam" id="PF00512">
    <property type="entry name" value="HisKA"/>
    <property type="match status" value="1"/>
</dbReference>
<feature type="transmembrane region" description="Helical" evidence="11">
    <location>
        <begin position="164"/>
        <end position="184"/>
    </location>
</feature>
<dbReference type="InterPro" id="IPR003660">
    <property type="entry name" value="HAMP_dom"/>
</dbReference>
<comment type="catalytic activity">
    <reaction evidence="1">
        <text>ATP + protein L-histidine = ADP + protein N-phospho-L-histidine.</text>
        <dbReference type="EC" id="2.7.13.3"/>
    </reaction>
</comment>
<dbReference type="PROSITE" id="PS50885">
    <property type="entry name" value="HAMP"/>
    <property type="match status" value="1"/>
</dbReference>
<comment type="caution">
    <text evidence="14">The sequence shown here is derived from an EMBL/GenBank/DDBJ whole genome shotgun (WGS) entry which is preliminary data.</text>
</comment>
<reference evidence="14" key="1">
    <citation type="journal article" date="2020" name="mSystems">
        <title>Genome- and Community-Level Interaction Insights into Carbon Utilization and Element Cycling Functions of Hydrothermarchaeota in Hydrothermal Sediment.</title>
        <authorList>
            <person name="Zhou Z."/>
            <person name="Liu Y."/>
            <person name="Xu W."/>
            <person name="Pan J."/>
            <person name="Luo Z.H."/>
            <person name="Li M."/>
        </authorList>
    </citation>
    <scope>NUCLEOTIDE SEQUENCE [LARGE SCALE GENOMIC DNA]</scope>
    <source>
        <strain evidence="14">SpSt-855</strain>
    </source>
</reference>
<protein>
    <recommendedName>
        <fullName evidence="3">histidine kinase</fullName>
        <ecNumber evidence="3">2.7.13.3</ecNumber>
    </recommendedName>
</protein>
<keyword evidence="7" id="KW-0418">Kinase</keyword>
<dbReference type="GO" id="GO:0000155">
    <property type="term" value="F:phosphorelay sensor kinase activity"/>
    <property type="evidence" value="ECO:0007669"/>
    <property type="project" value="InterPro"/>
</dbReference>
<feature type="transmembrane region" description="Helical" evidence="11">
    <location>
        <begin position="12"/>
        <end position="38"/>
    </location>
</feature>
<sequence length="476" mass="53189">MIRSLPIRAKLTIWFLLLTFAGALLFGVISYGVMFYALTQEKATHLVGREHRLVRLLRDNRKEHVNSTLDEQLANFALVTHEGDLFEIRRQNGSLLFPVNRKSAPRVPSTPGDCPKRSYKLTRIEGQWAVVMCHTISLEGNVVTLHVGGILGEELNILDTYRDALLFLLPLILLASCMGGYFLSRRAMAPVDRMTKAAVNIGIGNLSARLPVPQARDEVQQLAEAWNQLLGRLEAAVLRLSRFSADVSHDLRTSITVMLGTAQLSLRQQRSAQEHRDDLERIVTECRTASTLLDALLSLARSDNFMQEVSFQKIELCDLAVSGCRRVEDLAEANGILLDWVLPEAPVYIYGDRQLLERLFGILVDNAIKYTSPSGAIHAEVTLEQGQAVLAVRDTGIGMTREVREKIFDRFYQADLRERKSQAGCGLGLSIARWIADAHRAELTVESAPLEGSLFRIRFPQMTSESAAPHMEQQCS</sequence>
<evidence type="ECO:0000256" key="2">
    <source>
        <dbReference type="ARBA" id="ARBA00004370"/>
    </source>
</evidence>
<dbReference type="InterPro" id="IPR004358">
    <property type="entry name" value="Sig_transdc_His_kin-like_C"/>
</dbReference>
<evidence type="ECO:0000256" key="4">
    <source>
        <dbReference type="ARBA" id="ARBA00022553"/>
    </source>
</evidence>